<feature type="compositionally biased region" description="Basic and acidic residues" evidence="17">
    <location>
        <begin position="2463"/>
        <end position="2489"/>
    </location>
</feature>
<evidence type="ECO:0000313" key="20">
    <source>
        <dbReference type="EMBL" id="GFG34900.1"/>
    </source>
</evidence>
<feature type="region of interest" description="Disordered" evidence="17">
    <location>
        <begin position="3346"/>
        <end position="3368"/>
    </location>
</feature>
<feature type="region of interest" description="Disordered" evidence="17">
    <location>
        <begin position="2904"/>
        <end position="2924"/>
    </location>
</feature>
<comment type="caution">
    <text evidence="20">The sequence shown here is derived from an EMBL/GenBank/DDBJ whole genome shotgun (WGS) entry which is preliminary data.</text>
</comment>
<feature type="domain" description="SPOC" evidence="19">
    <location>
        <begin position="4129"/>
        <end position="4296"/>
    </location>
</feature>
<feature type="compositionally biased region" description="Basic residues" evidence="17">
    <location>
        <begin position="3433"/>
        <end position="3443"/>
    </location>
</feature>
<feature type="compositionally biased region" description="Basic and acidic residues" evidence="17">
    <location>
        <begin position="3359"/>
        <end position="3368"/>
    </location>
</feature>
<dbReference type="FunFam" id="3.30.70.330:FF:000088">
    <property type="entry name" value="msx2-interacting protein-like isoform X1"/>
    <property type="match status" value="1"/>
</dbReference>
<evidence type="ECO:0000256" key="8">
    <source>
        <dbReference type="ARBA" id="ARBA00023054"/>
    </source>
</evidence>
<dbReference type="FunCoup" id="A0A6L2PTD9">
    <property type="interactions" value="353"/>
</dbReference>
<evidence type="ECO:0000259" key="18">
    <source>
        <dbReference type="PROSITE" id="PS50102"/>
    </source>
</evidence>
<keyword evidence="7" id="KW-0805">Transcription regulation</keyword>
<feature type="compositionally biased region" description="Basic and acidic residues" evidence="17">
    <location>
        <begin position="1436"/>
        <end position="1447"/>
    </location>
</feature>
<dbReference type="GO" id="GO:0005634">
    <property type="term" value="C:nucleus"/>
    <property type="evidence" value="ECO:0007669"/>
    <property type="project" value="UniProtKB-SubCell"/>
</dbReference>
<dbReference type="CDD" id="cd12350">
    <property type="entry name" value="RRM3_SHARP"/>
    <property type="match status" value="1"/>
</dbReference>
<feature type="compositionally biased region" description="Polar residues" evidence="17">
    <location>
        <begin position="3567"/>
        <end position="3582"/>
    </location>
</feature>
<feature type="compositionally biased region" description="Polar residues" evidence="17">
    <location>
        <begin position="223"/>
        <end position="233"/>
    </location>
</feature>
<feature type="region of interest" description="Disordered" evidence="17">
    <location>
        <begin position="3567"/>
        <end position="3613"/>
    </location>
</feature>
<feature type="non-terminal residue" evidence="20">
    <location>
        <position position="1"/>
    </location>
</feature>
<dbReference type="GO" id="GO:0003677">
    <property type="term" value="F:DNA binding"/>
    <property type="evidence" value="ECO:0007669"/>
    <property type="project" value="UniProtKB-KW"/>
</dbReference>
<feature type="region of interest" description="Disordered" evidence="17">
    <location>
        <begin position="3852"/>
        <end position="3929"/>
    </location>
</feature>
<feature type="region of interest" description="Disordered" evidence="17">
    <location>
        <begin position="3108"/>
        <end position="3306"/>
    </location>
</feature>
<feature type="region of interest" description="Disordered" evidence="17">
    <location>
        <begin position="974"/>
        <end position="1043"/>
    </location>
</feature>
<dbReference type="Proteomes" id="UP000502823">
    <property type="component" value="Unassembled WGS sequence"/>
</dbReference>
<dbReference type="EMBL" id="BLKM01000505">
    <property type="protein sequence ID" value="GFG34900.1"/>
    <property type="molecule type" value="Genomic_DNA"/>
</dbReference>
<feature type="compositionally biased region" description="Low complexity" evidence="17">
    <location>
        <begin position="1173"/>
        <end position="1184"/>
    </location>
</feature>
<dbReference type="InterPro" id="IPR034173">
    <property type="entry name" value="SHARP_RRM2"/>
</dbReference>
<feature type="compositionally biased region" description="Basic and acidic residues" evidence="17">
    <location>
        <begin position="2116"/>
        <end position="2125"/>
    </location>
</feature>
<dbReference type="SUPFAM" id="SSF100939">
    <property type="entry name" value="SPOC domain-like"/>
    <property type="match status" value="1"/>
</dbReference>
<evidence type="ECO:0000256" key="10">
    <source>
        <dbReference type="ARBA" id="ARBA00023159"/>
    </source>
</evidence>
<evidence type="ECO:0000256" key="15">
    <source>
        <dbReference type="ARBA" id="ARBA00078128"/>
    </source>
</evidence>
<feature type="compositionally biased region" description="Basic and acidic residues" evidence="17">
    <location>
        <begin position="2546"/>
        <end position="2558"/>
    </location>
</feature>
<feature type="compositionally biased region" description="Basic and acidic residues" evidence="17">
    <location>
        <begin position="2856"/>
        <end position="2867"/>
    </location>
</feature>
<feature type="compositionally biased region" description="Basic and acidic residues" evidence="17">
    <location>
        <begin position="1888"/>
        <end position="1921"/>
    </location>
</feature>
<dbReference type="InterPro" id="IPR012677">
    <property type="entry name" value="Nucleotide-bd_a/b_plait_sf"/>
</dbReference>
<evidence type="ECO:0000256" key="12">
    <source>
        <dbReference type="ARBA" id="ARBA00023242"/>
    </source>
</evidence>
<evidence type="ECO:0000259" key="19">
    <source>
        <dbReference type="PROSITE" id="PS50917"/>
    </source>
</evidence>
<dbReference type="SMART" id="SM00360">
    <property type="entry name" value="RRM"/>
    <property type="match status" value="3"/>
</dbReference>
<keyword evidence="3" id="KW-0488">Methylation</keyword>
<feature type="compositionally biased region" description="Low complexity" evidence="17">
    <location>
        <begin position="2367"/>
        <end position="2381"/>
    </location>
</feature>
<evidence type="ECO:0000256" key="2">
    <source>
        <dbReference type="ARBA" id="ARBA00005387"/>
    </source>
</evidence>
<feature type="compositionally biased region" description="Low complexity" evidence="17">
    <location>
        <begin position="1242"/>
        <end position="1251"/>
    </location>
</feature>
<evidence type="ECO:0000256" key="16">
    <source>
        <dbReference type="PROSITE-ProRule" id="PRU00176"/>
    </source>
</evidence>
<evidence type="ECO:0000256" key="5">
    <source>
        <dbReference type="ARBA" id="ARBA00022884"/>
    </source>
</evidence>
<feature type="compositionally biased region" description="Polar residues" evidence="17">
    <location>
        <begin position="3415"/>
        <end position="3424"/>
    </location>
</feature>
<dbReference type="Gene3D" id="3.30.70.330">
    <property type="match status" value="3"/>
</dbReference>
<dbReference type="InterPro" id="IPR035979">
    <property type="entry name" value="RBD_domain_sf"/>
</dbReference>
<feature type="compositionally biased region" description="Basic and acidic residues" evidence="17">
    <location>
        <begin position="3126"/>
        <end position="3138"/>
    </location>
</feature>
<reference evidence="21" key="1">
    <citation type="submission" date="2020-01" db="EMBL/GenBank/DDBJ databases">
        <title>Draft genome sequence of the Termite Coptotermes fromosanus.</title>
        <authorList>
            <person name="Itakura S."/>
            <person name="Yosikawa Y."/>
            <person name="Umezawa K."/>
        </authorList>
    </citation>
    <scope>NUCLEOTIDE SEQUENCE [LARGE SCALE GENOMIC DNA]</scope>
</reference>
<keyword evidence="6" id="KW-0914">Notch signaling pathway</keyword>
<feature type="region of interest" description="Disordered" evidence="17">
    <location>
        <begin position="125"/>
        <end position="243"/>
    </location>
</feature>
<dbReference type="InterPro" id="IPR000504">
    <property type="entry name" value="RRM_dom"/>
</dbReference>
<feature type="compositionally biased region" description="Low complexity" evidence="17">
    <location>
        <begin position="203"/>
        <end position="222"/>
    </location>
</feature>
<feature type="compositionally biased region" description="Low complexity" evidence="17">
    <location>
        <begin position="3630"/>
        <end position="3642"/>
    </location>
</feature>
<feature type="domain" description="RRM" evidence="18">
    <location>
        <begin position="455"/>
        <end position="527"/>
    </location>
</feature>
<feature type="region of interest" description="Disordered" evidence="17">
    <location>
        <begin position="4003"/>
        <end position="4103"/>
    </location>
</feature>
<name>A0A6L2PTD9_COPFO</name>
<evidence type="ECO:0000256" key="7">
    <source>
        <dbReference type="ARBA" id="ARBA00023015"/>
    </source>
</evidence>
<feature type="compositionally biased region" description="Low complexity" evidence="17">
    <location>
        <begin position="1023"/>
        <end position="1036"/>
    </location>
</feature>
<dbReference type="SUPFAM" id="SSF54928">
    <property type="entry name" value="RNA-binding domain, RBD"/>
    <property type="match status" value="2"/>
</dbReference>
<feature type="compositionally biased region" description="Low complexity" evidence="17">
    <location>
        <begin position="179"/>
        <end position="193"/>
    </location>
</feature>
<dbReference type="FunFam" id="2.40.290.10:FF:000002">
    <property type="entry name" value="Spen family transcriptional repressor"/>
    <property type="match status" value="1"/>
</dbReference>
<feature type="compositionally biased region" description="Basic residues" evidence="17">
    <location>
        <begin position="2336"/>
        <end position="2347"/>
    </location>
</feature>
<feature type="compositionally biased region" description="Pro residues" evidence="17">
    <location>
        <begin position="1196"/>
        <end position="1206"/>
    </location>
</feature>
<feature type="region of interest" description="Disordered" evidence="17">
    <location>
        <begin position="3629"/>
        <end position="3648"/>
    </location>
</feature>
<feature type="compositionally biased region" description="Basic residues" evidence="17">
    <location>
        <begin position="2054"/>
        <end position="2065"/>
    </location>
</feature>
<evidence type="ECO:0000256" key="1">
    <source>
        <dbReference type="ARBA" id="ARBA00004123"/>
    </source>
</evidence>
<sequence>YGRVQSVKLLPRLKEEDGSTGLCATVAFMDIKSASKAHNMEHKLDERCLSTEYYEPAAIPGGSAAPIYAPPPRFPHGPDDRSSHFYERRDGDAYLRRPATTYHVADPLRGRTRDRLYRNGPYTSLLERTQPAHHRPLGNAWNYDSTSGRYPATNPTPDPYPDERRETQPVVHKKRPKSSRSGSESGSNSGSSRSRSRSRSHSHSSSSSSQSGSSSCSSGTSSPGTDKSCSPHSSSHHGTARSGRVGGVALQSAVSAPHANNVSPAVQSEDRRPLAICVRNLPVRSSDTSLKDGLFHEYKKHGKVTCVKVVGQAGDRYALVCFKKADDVEKALEESHNKLFFGCKIEVAPCQGYDVEDNEFRPYEAELDEFHPKATRTLFIGNLEKDVTASELRKHFEQFGEIIEIDIKKQGVVSSYAFCQYADIASVVKAMRTMDGEHLGNNRIKLGFGKSMATNCVWVDGIADTVSEKYLNLQFSQFGSVTHVTVDRERGHALIYFEQIPYAQDAVREMRGVLLRGHKLQVDFASRECQEAFYEHLEKQGHAIGGERPWERYDSNMQKQVFFCSMHSSREVQAGRFETTVVVPGARFTRYETQQRPRAASYGRTANCSTSTPVTAAVGTTVGQGRTATRTQRAGQRYEYYDNEYPDRRYRNYDEFSQGSAASHDDSYEQELRDYGYCQRERGDSNPAYKRHSLQSVVVSSDVAAPSQLPPPPSSAQHPLDIRHLQKERVHIQTLLEQLESSGDDDGGMVSSAPKKRLKLASDDCGEPPPSLPICAVGPGGMDVCYENHGDVGTPSLVVTTHNHRKSVSEVRRLSDVSGKHCSRRLSTDSTSKHSGGGRDICETSADRLVSVQSYSPHPVCKRRKTGSSTSESEDRVSCRSSKHSHHHHHHQHGESASGTLTISGGESVDGSRPGTPLCDERPENLLPPTEPRRLPRDRLATEGPLSLPLPRFAAQVLSSTTRLSVSMSSITPSASKAASVSSPPAVITSPRSVPSHSQPGVHQPSPSPVAAPPPASPPPRPESLLSSSSSDSELSPPSPTLEERIRSLDEKYEKWSGSRALSAAGGEALAKLDAAVGERFKFRHNLLDLDFNEIPPSDIVKSVLAKRSVFDEDSKRLENVSDKYEPREFVPHTRPLGFSSVRTTTECTRDFPSATPTRSVALGNDGAGTSGTSGMSGRMTSVSNLPGRTAGTPPSQSPSHPPPRSPFSSSTASTSGGLRSQMSPCPVGMTSMHGPCGSKLQQQQPQQQQQSAPKTPSTGVPPAAKGLQYPFPSHPPVVPTTTVATTTATTAASLVSVSISVTSTCAPTVTTVVASSTATTTVLTMTMAATVATSTTFTTSMSTPTTNSSSESTRLNLKLKSCPISKKEQSSQPHSQPPCKDKQCDTGKQPAGLKKESLPPFSSSSLSSSKKDKDSGREQDTKTSSSSSHKSRTSVHVEEKRDRKESVVGSVCARRDSEKDGVHNDRLRERAESTEKDKRKDRESMECAERDKKKESHSVESEKERRKDSVDSLEKEKRKDECVDNLDRRKDVEFGDKDRWKDGHVENIDKDRWKDVEEHQEKDQQKENNMPDKEFESVIDAEKRTENAEKHKERRKERGSSSGSPASIGCKRRMSSQDSMDSVPDDAKRLKLEHRKISERRDSKDSGRSSSSSSKRSSSERPRGHGSAIATVNASANADTKSFAKLLEDKIREDKRQQGKDEADRKKESCDKHKSKDKQKKKNKSDRDSPKEVRDFSVRPAKDPTLDKDLSPKSGKKKDDSDPEDKDDGKHKHTKRETKEKKKQVKEDFGSSELLDEKGRVSKKDKDKRNNSERKKDEGMGKDDQKLTSQKKDGKSQKKEFSNSDSDSEDGSGDGPKKHSIFDIVDDGPAYISMYDKVKARSTKNMQKQEEERRQEMMREKFDLLKKKRAKREEKKRSTSWDEDSDSDNDHGGNEDDDSSARSKHLTVPGKKGNRTKLISDTSEDDNAVTRFKPNAHKMLDAYSADSDVDQGFADLDDKLPTSKKPATKNNRVGKGVLDSSIDESNKKLISDVKTKPLFHGNSIDKGSDMPRKKSHKKKQKRQKNLQPSEDGLEKVVSVESDVTVDKAEVMDSKPKVDGERKRHKRERRKSTHGKGIDGEDGKQTKARKKKVSKPELGVLKSESSLKRDEKMEDIFGPLSDDSESGHVKTSITPSNGGSGRIYDKLPGKWQVSLVYGSDSDSNASFLGQRMECFTPAAAIMSRPIEKERKRRDKRKRDKKASSVELVEAGRVLEAKLLSSGDYSDQALPKALLSSCKVEKHEDSTLKEETGNNDVDVFRFTDGDESLEAATALLLEKAKEKRKKRKKSKEEKQSRREHHHHHHHDKSKSSPERKLSITSSLEDSKPSPLLSPSLSSLEMPVSPPFNKPAPNLTPDEQLSVPPSPHDSVVISVSAATKIGEKKKPEKFIPGFGTAIDDIIHETAVKSISEFEVPKPKAELLVKEETDGKEEQGLPKNDDGLGNEEEKPRAVISQEETEDAVAALLGESFGADFTPSDCYVGEGNGSPHTTTHAGTERTLPTDEDEETRKAIEAIDMKPDTPQSEPDLQIDTDTDGGDPEPSYAGLRFSGDDQSPRTPDGIDFSRPPRTPDLPSSYYRQQQGVKPYEHESLLTKPAMQPESSPSVIKQMSPAGESVEEKPVEPLECDQDQSLPEKPVSGQEPKSQSEPETEPDIAASSSGTSDNHGGREQEEDTCITSGCDETVIPVPPCVTFKPKEEVEGQDFDLVPGKSNYDGFASTDDNLENTKIKEDNTEVNHMCQKTKVELQAAPVEVPPLEMDPSSSHCHSPILSKSSPVPLLPADDLSAEAPDTVKKDIDTSLKEEPKSQEENTDFGPYHFDKDAVGKETLTDSDITAFKSSESGTGLDRSYISSAKEDSGFVSVIKEEHASDIARESDFSEPETDMKADTDFVTNLLASESMTQALSIDDNSRSAMGASGGGDYSSFKEQEMEVVSVIKEPDHHLKTEGEQNPFASPKPESPTSKESCETVAHCKDNKLDLDDKNDPTNAIKADSDFWSAKEVNIESVIKKVDALCSGDEMSPQRDLPENVNERGNRIWFDQFEEKSVESAHQVLKKDVEESVDEMFVNLQSRVEPVKEESELSPTDVDESKKKDQLKSCEEQGISLAKSPAKELDSSAALSASPEDKDELILSSSSPEREHIASSPDDESQETSVDVQSPVGGQTTPRSTTRGGRGGSRGKTQSRVIGVTTRRSRLAGGQKPATDGVSVTPVSPRRGGRRSRGSGNKVALQDHMSSSVSKKLTTDVYEFRDDSEDEGSSSGEKGRPRLILTIKSPQASVSTSTVAGKEIQVAAKAAPVTVALPVVETREEFPSPATRKSRRLQERDGCRSTVDDVIEDVVRSSGKVTRSATAAAAASAAASAVNAAGLGLRPRRSTRQNVASQRSTAMVPEQPRKSPRGGKKQAQQRRLSETPEESSEEKKKETDDELMAVKGSESPALDRDTENSSSKSPDSFSASGKTHQCEKDEAEIPAESKAAKAHVEEDDGEPTTLIDPVTGLLIPMRESEEGQYIPVTTAPVIMPVASAPQITTRSLSESQESPSTVSEPDKTRARAHSLPTMPSASTSYQQPSAQEGIPAVGVAQQSHVPVISNSVSKPLPTSSVTTPPGPSVVGMRPISTCKSSVQAVVSSTKSVPPTLKAHVLQQTAKTTVAQPVGTTTKVSQPILPSLPPSATCTTSLSAVPQSSAMKVHAVAQPAVKGQAIPTTAAMSHPKTRDVLLHSTQSQPSSVGVAKSIQSVVPINPKTHLLQAVTGSKSPAGQAVVMTPGQGQMPVVSKIHHVSGPPPSQPQQMAVNMKAPSPGAHTPKAHLLQVATGGLPKTGSNFVPQQKPPHSAIVGAGGTKVPTSSPPQPPKAHHGPPQQPILTGAVASPPLKAPHLSSQQPVVTGASSSRAAVPKSQVGFPLHHLQTKRGNSIYAPHDLPPQHYVHPQLMYQQYLRAHQEVLSAHIPHYLSQGPVRSPLMAGLEVKSEPESDEARGSSPPLELRRPSSNGAVARGGTVAHSLQSPHDRTTDSPQVATVYVHPASRLPHYTPPQQPPPRYYEPGAEPPPAHLRTSRHLHPLPGTEAPATQPRLQVATPPHASQVPPQADSLLMLLQRYPVMWQGLLALKNDQAAVQMHFVFGNLHVAHESLPRNSDGSTPPLRIAQRMRLEQTQLEGVARKMQMDNEHCMLLALPCGRDHMDVLQQSNNLQTGFITYLQQKQAAGIVNIAAPGSQQAAYVVHIFPSCDFANENLARIAPDLLHRVADIAHLLIIIATV</sequence>
<keyword evidence="11" id="KW-0804">Transcription</keyword>
<feature type="compositionally biased region" description="Basic and acidic residues" evidence="17">
    <location>
        <begin position="2025"/>
        <end position="2036"/>
    </location>
</feature>
<comment type="similarity">
    <text evidence="2">Belongs to the RRM Spen family.</text>
</comment>
<feature type="compositionally biased region" description="Basic and acidic residues" evidence="17">
    <location>
        <begin position="931"/>
        <end position="941"/>
    </location>
</feature>
<dbReference type="Pfam" id="PF07744">
    <property type="entry name" value="SPOC"/>
    <property type="match status" value="1"/>
</dbReference>
<dbReference type="GO" id="GO:0007219">
    <property type="term" value="P:Notch signaling pathway"/>
    <property type="evidence" value="ECO:0007669"/>
    <property type="project" value="UniProtKB-KW"/>
</dbReference>
<evidence type="ECO:0000256" key="13">
    <source>
        <dbReference type="ARBA" id="ARBA00069486"/>
    </source>
</evidence>
<feature type="region of interest" description="Disordered" evidence="17">
    <location>
        <begin position="2313"/>
        <end position="2407"/>
    </location>
</feature>
<feature type="compositionally biased region" description="Polar residues" evidence="17">
    <location>
        <begin position="2869"/>
        <end position="2881"/>
    </location>
</feature>
<feature type="compositionally biased region" description="Basic residues" evidence="17">
    <location>
        <begin position="2103"/>
        <end position="2114"/>
    </location>
</feature>
<feature type="region of interest" description="Disordered" evidence="17">
    <location>
        <begin position="2793"/>
        <end position="2888"/>
    </location>
</feature>
<feature type="compositionally biased region" description="Basic and acidic residues" evidence="17">
    <location>
        <begin position="807"/>
        <end position="819"/>
    </location>
</feature>
<evidence type="ECO:0000256" key="3">
    <source>
        <dbReference type="ARBA" id="ARBA00022481"/>
    </source>
</evidence>
<comment type="subcellular location">
    <subcellularLocation>
        <location evidence="1">Nucleus</location>
    </subcellularLocation>
</comment>
<organism evidence="20 21">
    <name type="scientific">Coptotermes formosanus</name>
    <name type="common">Formosan subterranean termite</name>
    <dbReference type="NCBI Taxonomy" id="36987"/>
    <lineage>
        <taxon>Eukaryota</taxon>
        <taxon>Metazoa</taxon>
        <taxon>Ecdysozoa</taxon>
        <taxon>Arthropoda</taxon>
        <taxon>Hexapoda</taxon>
        <taxon>Insecta</taxon>
        <taxon>Pterygota</taxon>
        <taxon>Neoptera</taxon>
        <taxon>Polyneoptera</taxon>
        <taxon>Dictyoptera</taxon>
        <taxon>Blattodea</taxon>
        <taxon>Blattoidea</taxon>
        <taxon>Termitoidae</taxon>
        <taxon>Rhinotermitidae</taxon>
        <taxon>Coptotermes</taxon>
    </lineage>
</organism>
<feature type="compositionally biased region" description="Polar residues" evidence="17">
    <location>
        <begin position="1671"/>
        <end position="1681"/>
    </location>
</feature>
<feature type="compositionally biased region" description="Acidic residues" evidence="17">
    <location>
        <begin position="2567"/>
        <end position="2577"/>
    </location>
</feature>
<feature type="compositionally biased region" description="Polar residues" evidence="17">
    <location>
        <begin position="3596"/>
        <end position="3609"/>
    </location>
</feature>
<feature type="compositionally biased region" description="Pro residues" evidence="17">
    <location>
        <begin position="1006"/>
        <end position="1022"/>
    </location>
</feature>
<dbReference type="PROSITE" id="PS50917">
    <property type="entry name" value="SPOC"/>
    <property type="match status" value="1"/>
</dbReference>
<dbReference type="CDD" id="cd12349">
    <property type="entry name" value="RRM2_SHARP"/>
    <property type="match status" value="1"/>
</dbReference>
<keyword evidence="8" id="KW-0175">Coiled coil</keyword>
<dbReference type="OrthoDB" id="6407164at2759"/>
<feature type="compositionally biased region" description="Low complexity" evidence="17">
    <location>
        <begin position="3484"/>
        <end position="3495"/>
    </location>
</feature>
<dbReference type="GO" id="GO:0003723">
    <property type="term" value="F:RNA binding"/>
    <property type="evidence" value="ECO:0007669"/>
    <property type="project" value="UniProtKB-UniRule"/>
</dbReference>
<keyword evidence="4" id="KW-0597">Phosphoprotein</keyword>
<evidence type="ECO:0000256" key="6">
    <source>
        <dbReference type="ARBA" id="ARBA00022976"/>
    </source>
</evidence>
<feature type="region of interest" description="Disordered" evidence="17">
    <location>
        <begin position="2741"/>
        <end position="2761"/>
    </location>
</feature>
<keyword evidence="12" id="KW-0539">Nucleus</keyword>
<evidence type="ECO:0000256" key="11">
    <source>
        <dbReference type="ARBA" id="ARBA00023163"/>
    </source>
</evidence>
<feature type="compositionally biased region" description="Basic and acidic residues" evidence="17">
    <location>
        <begin position="2829"/>
        <end position="2847"/>
    </location>
</feature>
<protein>
    <recommendedName>
        <fullName evidence="13">Msx2-interacting protein</fullName>
    </recommendedName>
    <alternativeName>
        <fullName evidence="14">SMART/HDAC1-associated repressor protein</fullName>
    </alternativeName>
    <alternativeName>
        <fullName evidence="15">SPEN homolog</fullName>
    </alternativeName>
</protein>
<feature type="compositionally biased region" description="Polar residues" evidence="17">
    <location>
        <begin position="2799"/>
        <end position="2813"/>
    </location>
</feature>
<feature type="compositionally biased region" description="Low complexity" evidence="17">
    <location>
        <begin position="974"/>
        <end position="991"/>
    </location>
</feature>
<dbReference type="InterPro" id="IPR034174">
    <property type="entry name" value="SHARP_RRM3"/>
</dbReference>
<feature type="region of interest" description="Disordered" evidence="17">
    <location>
        <begin position="2978"/>
        <end position="3008"/>
    </location>
</feature>
<feature type="region of interest" description="Disordered" evidence="17">
    <location>
        <begin position="2224"/>
        <end position="2245"/>
    </location>
</feature>
<feature type="region of interest" description="Disordered" evidence="17">
    <location>
        <begin position="803"/>
        <end position="840"/>
    </location>
</feature>
<feature type="compositionally biased region" description="Low complexity" evidence="17">
    <location>
        <begin position="1207"/>
        <end position="1216"/>
    </location>
</feature>
<dbReference type="PANTHER" id="PTHR23189">
    <property type="entry name" value="RNA RECOGNITION MOTIF-CONTAINING"/>
    <property type="match status" value="1"/>
</dbReference>
<dbReference type="GO" id="GO:0003714">
    <property type="term" value="F:transcription corepressor activity"/>
    <property type="evidence" value="ECO:0007669"/>
    <property type="project" value="UniProtKB-ARBA"/>
</dbReference>
<feature type="region of interest" description="Disordered" evidence="17">
    <location>
        <begin position="855"/>
        <end position="945"/>
    </location>
</feature>
<feature type="compositionally biased region" description="Basic and acidic residues" evidence="17">
    <location>
        <begin position="1454"/>
        <end position="1600"/>
    </location>
</feature>
<feature type="compositionally biased region" description="Polar residues" evidence="17">
    <location>
        <begin position="992"/>
        <end position="1001"/>
    </location>
</feature>
<feature type="domain" description="RRM" evidence="18">
    <location>
        <begin position="274"/>
        <end position="352"/>
    </location>
</feature>
<feature type="compositionally biased region" description="Polar residues" evidence="17">
    <location>
        <begin position="3915"/>
        <end position="3929"/>
    </location>
</feature>
<feature type="compositionally biased region" description="Basic and acidic residues" evidence="17">
    <location>
        <begin position="2085"/>
        <end position="2102"/>
    </location>
</feature>
<feature type="compositionally biased region" description="Basic residues" evidence="17">
    <location>
        <begin position="2230"/>
        <end position="2240"/>
    </location>
</feature>
<evidence type="ECO:0000256" key="4">
    <source>
        <dbReference type="ARBA" id="ARBA00022553"/>
    </source>
</evidence>
<dbReference type="InParanoid" id="A0A6L2PTD9"/>
<feature type="compositionally biased region" description="Basic and acidic residues" evidence="17">
    <location>
        <begin position="1410"/>
        <end position="1422"/>
    </location>
</feature>
<feature type="region of interest" description="Disordered" evidence="17">
    <location>
        <begin position="2463"/>
        <end position="2721"/>
    </location>
</feature>
<dbReference type="FunFam" id="3.30.70.330:FF:000143">
    <property type="entry name" value="msx2-interacting protein-like isoform X1"/>
    <property type="match status" value="1"/>
</dbReference>
<proteinExistence type="inferred from homology"/>
<feature type="region of interest" description="Disordered" evidence="17">
    <location>
        <begin position="1149"/>
        <end position="1274"/>
    </location>
</feature>
<feature type="compositionally biased region" description="Basic and acidic residues" evidence="17">
    <location>
        <begin position="2145"/>
        <end position="2155"/>
    </location>
</feature>
<gene>
    <name evidence="20" type="ORF">Cfor_07361</name>
</gene>
<feature type="compositionally biased region" description="Basic and acidic residues" evidence="17">
    <location>
        <begin position="1778"/>
        <end position="1843"/>
    </location>
</feature>
<dbReference type="Gene3D" id="2.40.290.10">
    <property type="match status" value="1"/>
</dbReference>
<dbReference type="InterPro" id="IPR010912">
    <property type="entry name" value="SPOC_met"/>
</dbReference>
<dbReference type="CDD" id="cd21543">
    <property type="entry name" value="SPOC_SHARP"/>
    <property type="match status" value="1"/>
</dbReference>
<feature type="compositionally biased region" description="Pro residues" evidence="17">
    <location>
        <begin position="4068"/>
        <end position="4088"/>
    </location>
</feature>
<evidence type="ECO:0000256" key="17">
    <source>
        <dbReference type="SAM" id="MobiDB-lite"/>
    </source>
</evidence>
<feature type="region of interest" description="Disordered" evidence="17">
    <location>
        <begin position="3397"/>
        <end position="3538"/>
    </location>
</feature>
<feature type="compositionally biased region" description="Low complexity" evidence="17">
    <location>
        <begin position="1399"/>
        <end position="1409"/>
    </location>
</feature>
<feature type="compositionally biased region" description="Basic and acidic residues" evidence="17">
    <location>
        <begin position="1726"/>
        <end position="1752"/>
    </location>
</feature>
<evidence type="ECO:0000313" key="21">
    <source>
        <dbReference type="Proteomes" id="UP000502823"/>
    </source>
</evidence>
<dbReference type="InterPro" id="IPR016194">
    <property type="entry name" value="SPOC-like_C_dom_sf"/>
</dbReference>
<feature type="region of interest" description="Disordered" evidence="17">
    <location>
        <begin position="1365"/>
        <end position="1971"/>
    </location>
</feature>
<keyword evidence="5 16" id="KW-0694">RNA-binding</keyword>
<feature type="region of interest" description="Disordered" evidence="17">
    <location>
        <begin position="1991"/>
        <end position="2182"/>
    </location>
</feature>
<feature type="compositionally biased region" description="Basic and acidic residues" evidence="17">
    <location>
        <begin position="1687"/>
        <end position="1715"/>
    </location>
</feature>
<feature type="region of interest" description="Disordered" evidence="17">
    <location>
        <begin position="3817"/>
        <end position="3840"/>
    </location>
</feature>
<feature type="compositionally biased region" description="Basic and acidic residues" evidence="17">
    <location>
        <begin position="1626"/>
        <end position="1648"/>
    </location>
</feature>
<accession>A0A6L2PTD9</accession>
<dbReference type="InterPro" id="IPR012921">
    <property type="entry name" value="SPOC_C"/>
</dbReference>
<feature type="compositionally biased region" description="Basic residues" evidence="17">
    <location>
        <begin position="881"/>
        <end position="892"/>
    </location>
</feature>
<evidence type="ECO:0000256" key="14">
    <source>
        <dbReference type="ARBA" id="ARBA00075118"/>
    </source>
</evidence>
<keyword evidence="21" id="KW-1185">Reference proteome</keyword>
<keyword evidence="10" id="KW-0010">Activator</keyword>
<dbReference type="Pfam" id="PF00076">
    <property type="entry name" value="RRM_1"/>
    <property type="match status" value="2"/>
</dbReference>
<keyword evidence="9" id="KW-0238">DNA-binding</keyword>
<feature type="domain" description="RRM" evidence="18">
    <location>
        <begin position="376"/>
        <end position="451"/>
    </location>
</feature>
<feature type="compositionally biased region" description="Low complexity" evidence="17">
    <location>
        <begin position="3200"/>
        <end position="3210"/>
    </location>
</feature>
<feature type="compositionally biased region" description="Basic residues" evidence="17">
    <location>
        <begin position="1716"/>
        <end position="1725"/>
    </location>
</feature>
<feature type="compositionally biased region" description="Basic and acidic residues" evidence="17">
    <location>
        <begin position="4004"/>
        <end position="4014"/>
    </location>
</feature>
<evidence type="ECO:0000256" key="9">
    <source>
        <dbReference type="ARBA" id="ARBA00023125"/>
    </source>
</evidence>
<dbReference type="PROSITE" id="PS50102">
    <property type="entry name" value="RRM"/>
    <property type="match status" value="3"/>
</dbReference>